<keyword evidence="4" id="KW-1003">Cell membrane</keyword>
<dbReference type="GO" id="GO:0071916">
    <property type="term" value="F:dipeptide transmembrane transporter activity"/>
    <property type="evidence" value="ECO:0007669"/>
    <property type="project" value="UniProtKB-ARBA"/>
</dbReference>
<dbReference type="Gene3D" id="1.20.1250.20">
    <property type="entry name" value="MFS general substrate transporter like domains"/>
    <property type="match status" value="1"/>
</dbReference>
<dbReference type="NCBIfam" id="TIGR00924">
    <property type="entry name" value="yjdL_sub1_fam"/>
    <property type="match status" value="1"/>
</dbReference>
<dbReference type="PROSITE" id="PS50850">
    <property type="entry name" value="MFS"/>
    <property type="match status" value="1"/>
</dbReference>
<feature type="domain" description="Major facilitator superfamily (MFS) profile" evidence="11">
    <location>
        <begin position="20"/>
        <end position="481"/>
    </location>
</feature>
<dbReference type="FunFam" id="1.20.1250.20:FF:000017">
    <property type="entry name" value="Dipeptide and tripeptide permease A"/>
    <property type="match status" value="1"/>
</dbReference>
<dbReference type="GO" id="GO:0035443">
    <property type="term" value="P:tripeptide transmembrane transport"/>
    <property type="evidence" value="ECO:0007669"/>
    <property type="project" value="UniProtKB-ARBA"/>
</dbReference>
<feature type="transmembrane region" description="Helical" evidence="10">
    <location>
        <begin position="30"/>
        <end position="47"/>
    </location>
</feature>
<sequence>MDNPEKSERTFLGQPYGLKTLFMTEFWERFSYYGMRAILLYYLYYAVSQGGLGFDQVTAAAIMSIYGSLVYMTGALGGYISDRILGSRRTVFWGGVLIMFGHIFLSLPFGRPTLYLSILFITVGTGLLKPNVSEIVGGLYSEEDPRRDAGFSIFVMGINFGSLIAPYIVGQAWKWFNFHVGFSLAAMGMFLGLITYYFQGKKYLPASSLKAPSPLTAVESKRLKKRLLVIVGLLIVIAAVLGAMGQINLNAIILLLTIVGILLPILYFVMMLLSSKVTAVEKSRVRAYIALFIASVIFWAIEEQGSTVLGLFVANNTQLKVGGFQLNPSWFQMLNPFFIIVYTPLFAWLWTKLGKKQPSSPKKFWLGLVFTGISYLVLIIPLLHGLNVKVNPWWLVLSWAIVEIAEMLISPIGLSVTTKLAPKAFSSEMMSMWFLSNAAGQAINAQIVRFYPGHQLVYFAVVGIIALVFALILWLLTPKLEKLMVGVN</sequence>
<keyword evidence="7 10" id="KW-0472">Membrane</keyword>
<dbReference type="Pfam" id="PF00854">
    <property type="entry name" value="PTR2"/>
    <property type="match status" value="1"/>
</dbReference>
<dbReference type="InterPro" id="IPR050171">
    <property type="entry name" value="MFS_Transporters"/>
</dbReference>
<name>A0A850R401_9LACO</name>
<dbReference type="GO" id="GO:0015333">
    <property type="term" value="F:peptide:proton symporter activity"/>
    <property type="evidence" value="ECO:0007669"/>
    <property type="project" value="UniProtKB-ARBA"/>
</dbReference>
<dbReference type="GO" id="GO:0042937">
    <property type="term" value="F:tripeptide transmembrane transporter activity"/>
    <property type="evidence" value="ECO:0007669"/>
    <property type="project" value="UniProtKB-ARBA"/>
</dbReference>
<evidence type="ECO:0000256" key="8">
    <source>
        <dbReference type="ARBA" id="ARBA00059575"/>
    </source>
</evidence>
<keyword evidence="3" id="KW-0813">Transport</keyword>
<dbReference type="EMBL" id="JABZEC010000005">
    <property type="protein sequence ID" value="NVY96701.1"/>
    <property type="molecule type" value="Genomic_DNA"/>
</dbReference>
<dbReference type="AlphaFoldDB" id="A0A850R401"/>
<feature type="transmembrane region" description="Helical" evidence="10">
    <location>
        <begin position="113"/>
        <end position="128"/>
    </location>
</feature>
<proteinExistence type="inferred from homology"/>
<dbReference type="InterPro" id="IPR020846">
    <property type="entry name" value="MFS_dom"/>
</dbReference>
<keyword evidence="13" id="KW-1185">Reference proteome</keyword>
<comment type="similarity">
    <text evidence="2">Belongs to the major facilitator superfamily. Proton-dependent oligopeptide transporter (POT/PTR) (TC 2.A.17) family.</text>
</comment>
<dbReference type="PANTHER" id="PTHR23517">
    <property type="entry name" value="RESISTANCE PROTEIN MDTM, PUTATIVE-RELATED-RELATED"/>
    <property type="match status" value="1"/>
</dbReference>
<keyword evidence="5 10" id="KW-0812">Transmembrane</keyword>
<feature type="transmembrane region" description="Helical" evidence="10">
    <location>
        <begin position="227"/>
        <end position="245"/>
    </location>
</feature>
<dbReference type="InterPro" id="IPR036259">
    <property type="entry name" value="MFS_trans_sf"/>
</dbReference>
<evidence type="ECO:0000256" key="5">
    <source>
        <dbReference type="ARBA" id="ARBA00022692"/>
    </source>
</evidence>
<keyword evidence="6 10" id="KW-1133">Transmembrane helix</keyword>
<feature type="transmembrane region" description="Helical" evidence="10">
    <location>
        <begin position="91"/>
        <end position="107"/>
    </location>
</feature>
<evidence type="ECO:0000256" key="9">
    <source>
        <dbReference type="ARBA" id="ARBA00069644"/>
    </source>
</evidence>
<dbReference type="PANTHER" id="PTHR23517:SF15">
    <property type="entry name" value="PROTON-DEPENDENT OLIGOPEPTIDE FAMILY TRANSPORT PROTEIN"/>
    <property type="match status" value="1"/>
</dbReference>
<feature type="transmembrane region" description="Helical" evidence="10">
    <location>
        <begin position="149"/>
        <end position="169"/>
    </location>
</feature>
<dbReference type="InterPro" id="IPR000109">
    <property type="entry name" value="POT_fam"/>
</dbReference>
<feature type="transmembrane region" description="Helical" evidence="10">
    <location>
        <begin position="396"/>
        <end position="418"/>
    </location>
</feature>
<evidence type="ECO:0000259" key="11">
    <source>
        <dbReference type="PROSITE" id="PS50850"/>
    </source>
</evidence>
<feature type="transmembrane region" description="Helical" evidence="10">
    <location>
        <begin position="457"/>
        <end position="476"/>
    </location>
</feature>
<feature type="transmembrane region" description="Helical" evidence="10">
    <location>
        <begin position="330"/>
        <end position="351"/>
    </location>
</feature>
<evidence type="ECO:0000256" key="10">
    <source>
        <dbReference type="SAM" id="Phobius"/>
    </source>
</evidence>
<organism evidence="12 13">
    <name type="scientific">Bombilactobacillus apium</name>
    <dbReference type="NCBI Taxonomy" id="2675299"/>
    <lineage>
        <taxon>Bacteria</taxon>
        <taxon>Bacillati</taxon>
        <taxon>Bacillota</taxon>
        <taxon>Bacilli</taxon>
        <taxon>Lactobacillales</taxon>
        <taxon>Lactobacillaceae</taxon>
        <taxon>Bombilactobacillus</taxon>
    </lineage>
</organism>
<dbReference type="InterPro" id="IPR005279">
    <property type="entry name" value="Dipep/tripep_permease"/>
</dbReference>
<evidence type="ECO:0000256" key="4">
    <source>
        <dbReference type="ARBA" id="ARBA00022475"/>
    </source>
</evidence>
<evidence type="ECO:0000256" key="7">
    <source>
        <dbReference type="ARBA" id="ARBA00023136"/>
    </source>
</evidence>
<protein>
    <recommendedName>
        <fullName evidence="9">Di-/tripeptide transporter</fullName>
    </recommendedName>
</protein>
<evidence type="ECO:0000256" key="3">
    <source>
        <dbReference type="ARBA" id="ARBA00022448"/>
    </source>
</evidence>
<feature type="transmembrane region" description="Helical" evidence="10">
    <location>
        <begin position="363"/>
        <end position="384"/>
    </location>
</feature>
<feature type="transmembrane region" description="Helical" evidence="10">
    <location>
        <begin position="285"/>
        <end position="301"/>
    </location>
</feature>
<reference evidence="12 13" key="1">
    <citation type="submission" date="2020-06" db="EMBL/GenBank/DDBJ databases">
        <authorList>
            <person name="Kang J."/>
        </authorList>
    </citation>
    <scope>NUCLEOTIDE SEQUENCE [LARGE SCALE GENOMIC DNA]</scope>
    <source>
        <strain evidence="12 13">DCY120</strain>
    </source>
</reference>
<evidence type="ECO:0000256" key="2">
    <source>
        <dbReference type="ARBA" id="ARBA00005982"/>
    </source>
</evidence>
<dbReference type="Proteomes" id="UP000563523">
    <property type="component" value="Unassembled WGS sequence"/>
</dbReference>
<feature type="transmembrane region" description="Helical" evidence="10">
    <location>
        <begin position="59"/>
        <end position="79"/>
    </location>
</feature>
<evidence type="ECO:0000313" key="12">
    <source>
        <dbReference type="EMBL" id="NVY96701.1"/>
    </source>
</evidence>
<dbReference type="CDD" id="cd17346">
    <property type="entry name" value="MFS_DtpA_like"/>
    <property type="match status" value="1"/>
</dbReference>
<evidence type="ECO:0000313" key="13">
    <source>
        <dbReference type="Proteomes" id="UP000563523"/>
    </source>
</evidence>
<evidence type="ECO:0000256" key="1">
    <source>
        <dbReference type="ARBA" id="ARBA00004651"/>
    </source>
</evidence>
<feature type="transmembrane region" description="Helical" evidence="10">
    <location>
        <begin position="175"/>
        <end position="198"/>
    </location>
</feature>
<accession>A0A850R401</accession>
<gene>
    <name evidence="12" type="ORF">HU830_05950</name>
</gene>
<evidence type="ECO:0000256" key="6">
    <source>
        <dbReference type="ARBA" id="ARBA00022989"/>
    </source>
</evidence>
<dbReference type="SUPFAM" id="SSF103473">
    <property type="entry name" value="MFS general substrate transporter"/>
    <property type="match status" value="1"/>
</dbReference>
<feature type="transmembrane region" description="Helical" evidence="10">
    <location>
        <begin position="251"/>
        <end position="273"/>
    </location>
</feature>
<dbReference type="GO" id="GO:0005886">
    <property type="term" value="C:plasma membrane"/>
    <property type="evidence" value="ECO:0007669"/>
    <property type="project" value="UniProtKB-SubCell"/>
</dbReference>
<dbReference type="RefSeq" id="WP_176942867.1">
    <property type="nucleotide sequence ID" value="NZ_JABZEC010000005.1"/>
</dbReference>
<dbReference type="InterPro" id="IPR018456">
    <property type="entry name" value="PTR2_symporter_CS"/>
</dbReference>
<comment type="function">
    <text evidence="8">Proton-dependent uptake of di- or tri-peptides.</text>
</comment>
<comment type="subcellular location">
    <subcellularLocation>
        <location evidence="1">Cell membrane</location>
        <topology evidence="1">Multi-pass membrane protein</topology>
    </subcellularLocation>
</comment>
<comment type="caution">
    <text evidence="12">The sequence shown here is derived from an EMBL/GenBank/DDBJ whole genome shotgun (WGS) entry which is preliminary data.</text>
</comment>
<dbReference type="PROSITE" id="PS01022">
    <property type="entry name" value="PTR2_1"/>
    <property type="match status" value="1"/>
</dbReference>